<gene>
    <name evidence="1" type="ORF">OJ962_11905</name>
</gene>
<sequence length="211" mass="22299">MTGVLLTAEELHFLAGAYELDVVPGLEPLPVDPDDAPAMRLLIGTAARSLVARELGAYGADDKFVPASWLDPLLETLPDATWSISAEFASAEELGAAAWWGGDGFAVELIRTSFSDYALSLVEDDVRERVGAFLGLTGDDTSVGAPEPFDAEALREDPSLIARASRLTVVGEGAEGVELEWLDRGDGPVLVIEDDALTPTGRAAVLDELFG</sequence>
<comment type="caution">
    <text evidence="1">The sequence shown here is derived from an EMBL/GenBank/DDBJ whole genome shotgun (WGS) entry which is preliminary data.</text>
</comment>
<dbReference type="Proteomes" id="UP001147700">
    <property type="component" value="Unassembled WGS sequence"/>
</dbReference>
<reference evidence="1" key="1">
    <citation type="submission" date="2022-10" db="EMBL/GenBank/DDBJ databases">
        <title>The WGS of Solirubrobacter sp. CPCC 204708.</title>
        <authorList>
            <person name="Jiang Z."/>
        </authorList>
    </citation>
    <scope>NUCLEOTIDE SEQUENCE</scope>
    <source>
        <strain evidence="1">CPCC 204708</strain>
    </source>
</reference>
<dbReference type="EMBL" id="JAPCID010000014">
    <property type="protein sequence ID" value="MDA0138206.1"/>
    <property type="molecule type" value="Genomic_DNA"/>
</dbReference>
<proteinExistence type="predicted"/>
<accession>A0ABT4RI46</accession>
<organism evidence="1 2">
    <name type="scientific">Solirubrobacter deserti</name>
    <dbReference type="NCBI Taxonomy" id="2282478"/>
    <lineage>
        <taxon>Bacteria</taxon>
        <taxon>Bacillati</taxon>
        <taxon>Actinomycetota</taxon>
        <taxon>Thermoleophilia</taxon>
        <taxon>Solirubrobacterales</taxon>
        <taxon>Solirubrobacteraceae</taxon>
        <taxon>Solirubrobacter</taxon>
    </lineage>
</organism>
<evidence type="ECO:0008006" key="3">
    <source>
        <dbReference type="Google" id="ProtNLM"/>
    </source>
</evidence>
<protein>
    <recommendedName>
        <fullName evidence="3">DUF1963 domain-containing protein</fullName>
    </recommendedName>
</protein>
<dbReference type="RefSeq" id="WP_202956443.1">
    <property type="nucleotide sequence ID" value="NZ_JAPCID010000014.1"/>
</dbReference>
<keyword evidence="2" id="KW-1185">Reference proteome</keyword>
<evidence type="ECO:0000313" key="2">
    <source>
        <dbReference type="Proteomes" id="UP001147700"/>
    </source>
</evidence>
<evidence type="ECO:0000313" key="1">
    <source>
        <dbReference type="EMBL" id="MDA0138206.1"/>
    </source>
</evidence>
<name>A0ABT4RI46_9ACTN</name>